<dbReference type="PROSITE" id="PS51257">
    <property type="entry name" value="PROKAR_LIPOPROTEIN"/>
    <property type="match status" value="1"/>
</dbReference>
<evidence type="ECO:0000256" key="3">
    <source>
        <dbReference type="ARBA" id="ARBA00022729"/>
    </source>
</evidence>
<evidence type="ECO:0000256" key="6">
    <source>
        <dbReference type="ARBA" id="ARBA00023139"/>
    </source>
</evidence>
<gene>
    <name evidence="8" type="ORF">V2E26_01265</name>
</gene>
<organism evidence="8 9">
    <name type="scientific">Metamycoplasma gateae</name>
    <dbReference type="NCBI Taxonomy" id="35769"/>
    <lineage>
        <taxon>Bacteria</taxon>
        <taxon>Bacillati</taxon>
        <taxon>Mycoplasmatota</taxon>
        <taxon>Mycoplasmoidales</taxon>
        <taxon>Metamycoplasmataceae</taxon>
        <taxon>Metamycoplasma</taxon>
    </lineage>
</organism>
<dbReference type="RefSeq" id="WP_330463636.1">
    <property type="nucleotide sequence ID" value="NZ_CP143578.1"/>
</dbReference>
<proteinExistence type="predicted"/>
<keyword evidence="5" id="KW-0472">Membrane</keyword>
<evidence type="ECO:0000256" key="7">
    <source>
        <dbReference type="ARBA" id="ARBA00023288"/>
    </source>
</evidence>
<name>A0ABZ2AJB9_9BACT</name>
<protein>
    <submittedName>
        <fullName evidence="8">Variable surface lipoprotein</fullName>
    </submittedName>
</protein>
<keyword evidence="4" id="KW-0677">Repeat</keyword>
<evidence type="ECO:0000256" key="5">
    <source>
        <dbReference type="ARBA" id="ARBA00023136"/>
    </source>
</evidence>
<keyword evidence="6" id="KW-0564">Palmitate</keyword>
<keyword evidence="2" id="KW-1003">Cell membrane</keyword>
<dbReference type="Proteomes" id="UP001431935">
    <property type="component" value="Chromosome"/>
</dbReference>
<sequence>MNKNRKILLSSLSTISLVSLPLISLSCVDNNERKEKVQLLTSSQIQEIVNKFDFRLTDDGQELVKNNALNDLWDKLTRSRDNTKNNSQLIINWNDEFKKNFAFKFHKLNGFGSSHKYNFELIFDNQTPAIKYEIICVDRNDEKEHEGIVKLEID</sequence>
<reference evidence="8" key="1">
    <citation type="submission" date="2024-01" db="EMBL/GenBank/DDBJ databases">
        <title>Complete genome sequence of Mycoplasma gateae strain 3700.</title>
        <authorList>
            <person name="Spergser J."/>
        </authorList>
    </citation>
    <scope>NUCLEOTIDE SEQUENCE [LARGE SCALE GENOMIC DNA]</scope>
    <source>
        <strain evidence="8">3700</strain>
    </source>
</reference>
<evidence type="ECO:0000313" key="9">
    <source>
        <dbReference type="Proteomes" id="UP001431935"/>
    </source>
</evidence>
<keyword evidence="3" id="KW-0732">Signal</keyword>
<evidence type="ECO:0000256" key="1">
    <source>
        <dbReference type="ARBA" id="ARBA00004193"/>
    </source>
</evidence>
<dbReference type="NCBIfam" id="NF033817">
    <property type="entry name" value="Mplas_variab_LP"/>
    <property type="match status" value="1"/>
</dbReference>
<dbReference type="InterPro" id="IPR049890">
    <property type="entry name" value="VlpA-F-like_signal"/>
</dbReference>
<keyword evidence="9" id="KW-1185">Reference proteome</keyword>
<dbReference type="EMBL" id="CP143578">
    <property type="protein sequence ID" value="WVN21605.1"/>
    <property type="molecule type" value="Genomic_DNA"/>
</dbReference>
<comment type="subcellular location">
    <subcellularLocation>
        <location evidence="1">Cell membrane</location>
        <topology evidence="1">Lipid-anchor</topology>
    </subcellularLocation>
</comment>
<evidence type="ECO:0000256" key="4">
    <source>
        <dbReference type="ARBA" id="ARBA00022737"/>
    </source>
</evidence>
<evidence type="ECO:0000256" key="2">
    <source>
        <dbReference type="ARBA" id="ARBA00022475"/>
    </source>
</evidence>
<accession>A0ABZ2AJB9</accession>
<keyword evidence="7 8" id="KW-0449">Lipoprotein</keyword>
<evidence type="ECO:0000313" key="8">
    <source>
        <dbReference type="EMBL" id="WVN21605.1"/>
    </source>
</evidence>